<reference evidence="2" key="1">
    <citation type="submission" date="2022-12" db="EMBL/GenBank/DDBJ databases">
        <authorList>
            <person name="Petersen C."/>
        </authorList>
    </citation>
    <scope>NUCLEOTIDE SEQUENCE</scope>
    <source>
        <strain evidence="2">IBT 29677</strain>
    </source>
</reference>
<dbReference type="RefSeq" id="XP_056491084.1">
    <property type="nucleotide sequence ID" value="XM_056628350.1"/>
</dbReference>
<dbReference type="OrthoDB" id="4343623at2759"/>
<dbReference type="AlphaFoldDB" id="A0A9X0BBR4"/>
<gene>
    <name evidence="2" type="ORF">N7509_003713</name>
</gene>
<dbReference type="Proteomes" id="UP001147747">
    <property type="component" value="Unassembled WGS sequence"/>
</dbReference>
<evidence type="ECO:0000256" key="1">
    <source>
        <dbReference type="SAM" id="MobiDB-lite"/>
    </source>
</evidence>
<accession>A0A9X0BBR4</accession>
<dbReference type="GeneID" id="81367330"/>
<sequence length="149" mass="15994">MSSSSDSFSTNSQCPAEQRNHDVLPADSESHQSESEGVLANVKEQLNSVTGGRSISEIGSEVSSVAGEKVQGAKETVLPVAEEAIHTVQAQIRSLTGSRIANDLSLHGLAIDPTVDAAEQQRVDRLDTERICDFLREKHMSTKPPPSKN</sequence>
<evidence type="ECO:0000313" key="3">
    <source>
        <dbReference type="Proteomes" id="UP001147747"/>
    </source>
</evidence>
<organism evidence="2 3">
    <name type="scientific">Penicillium cosmopolitanum</name>
    <dbReference type="NCBI Taxonomy" id="1131564"/>
    <lineage>
        <taxon>Eukaryota</taxon>
        <taxon>Fungi</taxon>
        <taxon>Dikarya</taxon>
        <taxon>Ascomycota</taxon>
        <taxon>Pezizomycotina</taxon>
        <taxon>Eurotiomycetes</taxon>
        <taxon>Eurotiomycetidae</taxon>
        <taxon>Eurotiales</taxon>
        <taxon>Aspergillaceae</taxon>
        <taxon>Penicillium</taxon>
    </lineage>
</organism>
<protein>
    <submittedName>
        <fullName evidence="2">Uncharacterized protein</fullName>
    </submittedName>
</protein>
<proteinExistence type="predicted"/>
<reference evidence="2" key="2">
    <citation type="journal article" date="2023" name="IMA Fungus">
        <title>Comparative genomic study of the Penicillium genus elucidates a diverse pangenome and 15 lateral gene transfer events.</title>
        <authorList>
            <person name="Petersen C."/>
            <person name="Sorensen T."/>
            <person name="Nielsen M.R."/>
            <person name="Sondergaard T.E."/>
            <person name="Sorensen J.L."/>
            <person name="Fitzpatrick D.A."/>
            <person name="Frisvad J.C."/>
            <person name="Nielsen K.L."/>
        </authorList>
    </citation>
    <scope>NUCLEOTIDE SEQUENCE</scope>
    <source>
        <strain evidence="2">IBT 29677</strain>
    </source>
</reference>
<feature type="compositionally biased region" description="Low complexity" evidence="1">
    <location>
        <begin position="1"/>
        <end position="12"/>
    </location>
</feature>
<keyword evidence="3" id="KW-1185">Reference proteome</keyword>
<name>A0A9X0BBR4_9EURO</name>
<evidence type="ECO:0000313" key="2">
    <source>
        <dbReference type="EMBL" id="KAJ5403842.1"/>
    </source>
</evidence>
<feature type="compositionally biased region" description="Basic and acidic residues" evidence="1">
    <location>
        <begin position="18"/>
        <end position="34"/>
    </location>
</feature>
<comment type="caution">
    <text evidence="2">The sequence shown here is derived from an EMBL/GenBank/DDBJ whole genome shotgun (WGS) entry which is preliminary data.</text>
</comment>
<feature type="region of interest" description="Disordered" evidence="1">
    <location>
        <begin position="1"/>
        <end position="38"/>
    </location>
</feature>
<dbReference type="EMBL" id="JAPZBU010000005">
    <property type="protein sequence ID" value="KAJ5403842.1"/>
    <property type="molecule type" value="Genomic_DNA"/>
</dbReference>